<dbReference type="AlphaFoldDB" id="A0A0L8VD80"/>
<dbReference type="EMBL" id="LGIA01000027">
    <property type="protein sequence ID" value="KOH46435.1"/>
    <property type="molecule type" value="Genomic_DNA"/>
</dbReference>
<dbReference type="Proteomes" id="UP000036958">
    <property type="component" value="Unassembled WGS sequence"/>
</dbReference>
<name>A0A0L8VD80_9BACT</name>
<dbReference type="RefSeq" id="WP_053179859.1">
    <property type="nucleotide sequence ID" value="NZ_LGIA01000027.1"/>
</dbReference>
<reference evidence="2" key="1">
    <citation type="submission" date="2015-07" db="EMBL/GenBank/DDBJ databases">
        <title>Genome sequencing of Sunxiuqinia dokdonensis strain SK.</title>
        <authorList>
            <person name="Ahn S."/>
            <person name="Kim B.-C."/>
        </authorList>
    </citation>
    <scope>NUCLEOTIDE SEQUENCE [LARGE SCALE GENOMIC DNA]</scope>
    <source>
        <strain evidence="2">SK</strain>
    </source>
</reference>
<protein>
    <recommendedName>
        <fullName evidence="3">STAS/SEC14 domain-containing protein</fullName>
    </recommendedName>
</protein>
<evidence type="ECO:0008006" key="3">
    <source>
        <dbReference type="Google" id="ProtNLM"/>
    </source>
</evidence>
<organism evidence="1 2">
    <name type="scientific">Sunxiuqinia dokdonensis</name>
    <dbReference type="NCBI Taxonomy" id="1409788"/>
    <lineage>
        <taxon>Bacteria</taxon>
        <taxon>Pseudomonadati</taxon>
        <taxon>Bacteroidota</taxon>
        <taxon>Bacteroidia</taxon>
        <taxon>Marinilabiliales</taxon>
        <taxon>Prolixibacteraceae</taxon>
        <taxon>Sunxiuqinia</taxon>
    </lineage>
</organism>
<evidence type="ECO:0000313" key="2">
    <source>
        <dbReference type="Proteomes" id="UP000036958"/>
    </source>
</evidence>
<evidence type="ECO:0000313" key="1">
    <source>
        <dbReference type="EMBL" id="KOH46435.1"/>
    </source>
</evidence>
<proteinExistence type="predicted"/>
<sequence length="140" mass="16238">MTAMEKQFSTPNLLVVFYPENSVLAVWFSESCGNLMEVDLKEERKQIERAVAEHKPSYLLADLSACTYYTSGDHIRWYENTLFQRFKNLPVKKIGLVVPHNLFVHATIEAARMSMENPHSVVQYFMSREKAFSWLDSQPS</sequence>
<comment type="caution">
    <text evidence="1">The sequence shown here is derived from an EMBL/GenBank/DDBJ whole genome shotgun (WGS) entry which is preliminary data.</text>
</comment>
<gene>
    <name evidence="1" type="ORF">NC99_07460</name>
</gene>
<accession>A0A0L8VD80</accession>
<keyword evidence="2" id="KW-1185">Reference proteome</keyword>